<dbReference type="GO" id="GO:0003677">
    <property type="term" value="F:DNA binding"/>
    <property type="evidence" value="ECO:0007669"/>
    <property type="project" value="UniProtKB-KW"/>
</dbReference>
<keyword evidence="7" id="KW-1185">Reference proteome</keyword>
<reference evidence="6 7" key="1">
    <citation type="submission" date="2017-06" db="EMBL/GenBank/DDBJ databases">
        <authorList>
            <person name="Kim H.J."/>
            <person name="Triplett B.A."/>
        </authorList>
    </citation>
    <scope>NUCLEOTIDE SEQUENCE [LARGE SCALE GENOMIC DNA]</scope>
    <source>
        <strain evidence="6 7">DSM 45207</strain>
    </source>
</reference>
<dbReference type="Proteomes" id="UP000198348">
    <property type="component" value="Unassembled WGS sequence"/>
</dbReference>
<protein>
    <submittedName>
        <fullName evidence="6">Site-specific recombinase XerD</fullName>
    </submittedName>
</protein>
<dbReference type="Gene3D" id="1.10.443.10">
    <property type="entry name" value="Intergrase catalytic core"/>
    <property type="match status" value="1"/>
</dbReference>
<dbReference type="GO" id="GO:0006310">
    <property type="term" value="P:DNA recombination"/>
    <property type="evidence" value="ECO:0007669"/>
    <property type="project" value="UniProtKB-KW"/>
</dbReference>
<proteinExistence type="inferred from homology"/>
<dbReference type="Gene3D" id="1.10.150.130">
    <property type="match status" value="1"/>
</dbReference>
<evidence type="ECO:0000256" key="2">
    <source>
        <dbReference type="ARBA" id="ARBA00023125"/>
    </source>
</evidence>
<evidence type="ECO:0000256" key="4">
    <source>
        <dbReference type="SAM" id="MobiDB-lite"/>
    </source>
</evidence>
<comment type="similarity">
    <text evidence="1">Belongs to the 'phage' integrase family.</text>
</comment>
<feature type="region of interest" description="Disordered" evidence="4">
    <location>
        <begin position="1"/>
        <end position="43"/>
    </location>
</feature>
<dbReference type="InterPro" id="IPR013762">
    <property type="entry name" value="Integrase-like_cat_sf"/>
</dbReference>
<dbReference type="PANTHER" id="PTHR30349:SF64">
    <property type="entry name" value="PROPHAGE INTEGRASE INTD-RELATED"/>
    <property type="match status" value="1"/>
</dbReference>
<dbReference type="InterPro" id="IPR011010">
    <property type="entry name" value="DNA_brk_join_enz"/>
</dbReference>
<dbReference type="GO" id="GO:0015074">
    <property type="term" value="P:DNA integration"/>
    <property type="evidence" value="ECO:0007669"/>
    <property type="project" value="InterPro"/>
</dbReference>
<gene>
    <name evidence="6" type="ORF">SAMN06265360_10669</name>
</gene>
<evidence type="ECO:0000313" key="6">
    <source>
        <dbReference type="EMBL" id="SNR44682.1"/>
    </source>
</evidence>
<dbReference type="PROSITE" id="PS51898">
    <property type="entry name" value="TYR_RECOMBINASE"/>
    <property type="match status" value="1"/>
</dbReference>
<dbReference type="SUPFAM" id="SSF56349">
    <property type="entry name" value="DNA breaking-rejoining enzymes"/>
    <property type="match status" value="1"/>
</dbReference>
<feature type="compositionally biased region" description="Basic and acidic residues" evidence="4">
    <location>
        <begin position="33"/>
        <end position="43"/>
    </location>
</feature>
<dbReference type="PANTHER" id="PTHR30349">
    <property type="entry name" value="PHAGE INTEGRASE-RELATED"/>
    <property type="match status" value="1"/>
</dbReference>
<feature type="domain" description="Tyr recombinase" evidence="5">
    <location>
        <begin position="159"/>
        <end position="356"/>
    </location>
</feature>
<accession>A0A238WDM6</accession>
<dbReference type="AlphaFoldDB" id="A0A238WDM6"/>
<sequence>MSWAEQRHNGRWKGVYRDAQGRKRSAGTFPHKPKAERAAAKAEDKARRRIMVDPSGPRMYWAEWADTWWPSRATQDSTHRADTSRFETHVRPRWRSVRLGEMQTVDIQEWVNELGRSRSASTVRQCFYLLASSLRSAQVHGLIDFDPCKGVTLPPLPVGKERYLSRQEVDRVLFQLHGPHRMLAELLVGTGMRISEACALHIDRAQIAERRIDVVHVYDHQNHVMRPYPKGRKRRSVPISDHLAQRLDDWLSAHPPSAECGYKHEGDQCRGGLVLTGQRGSAIDPHNFTQRTWSRAVKDAQIGHARPHDLRHTYASWLIQEGVTLERISKLLGHASITTTERYAHLMDDGHEEVRGALHDGRSAANTARSASGGQGADVGAARLSLVVNNGSKREGNNAQ</sequence>
<dbReference type="InterPro" id="IPR002104">
    <property type="entry name" value="Integrase_catalytic"/>
</dbReference>
<dbReference type="RefSeq" id="WP_176439821.1">
    <property type="nucleotide sequence ID" value="NZ_FZNW01000006.1"/>
</dbReference>
<keyword evidence="3" id="KW-0233">DNA recombination</keyword>
<dbReference type="InterPro" id="IPR010998">
    <property type="entry name" value="Integrase_recombinase_N"/>
</dbReference>
<dbReference type="Pfam" id="PF00589">
    <property type="entry name" value="Phage_integrase"/>
    <property type="match status" value="1"/>
</dbReference>
<dbReference type="InterPro" id="IPR050090">
    <property type="entry name" value="Tyrosine_recombinase_XerCD"/>
</dbReference>
<evidence type="ECO:0000256" key="1">
    <source>
        <dbReference type="ARBA" id="ARBA00008857"/>
    </source>
</evidence>
<evidence type="ECO:0000313" key="7">
    <source>
        <dbReference type="Proteomes" id="UP000198348"/>
    </source>
</evidence>
<evidence type="ECO:0000259" key="5">
    <source>
        <dbReference type="PROSITE" id="PS51898"/>
    </source>
</evidence>
<dbReference type="EMBL" id="FZNW01000006">
    <property type="protein sequence ID" value="SNR44682.1"/>
    <property type="molecule type" value="Genomic_DNA"/>
</dbReference>
<keyword evidence="2" id="KW-0238">DNA-binding</keyword>
<organism evidence="6 7">
    <name type="scientific">Haloechinothrix alba</name>
    <dbReference type="NCBI Taxonomy" id="664784"/>
    <lineage>
        <taxon>Bacteria</taxon>
        <taxon>Bacillati</taxon>
        <taxon>Actinomycetota</taxon>
        <taxon>Actinomycetes</taxon>
        <taxon>Pseudonocardiales</taxon>
        <taxon>Pseudonocardiaceae</taxon>
        <taxon>Haloechinothrix</taxon>
    </lineage>
</organism>
<evidence type="ECO:0000256" key="3">
    <source>
        <dbReference type="ARBA" id="ARBA00023172"/>
    </source>
</evidence>
<dbReference type="CDD" id="cd00397">
    <property type="entry name" value="DNA_BRE_C"/>
    <property type="match status" value="1"/>
</dbReference>
<name>A0A238WDM6_9PSEU</name>